<evidence type="ECO:0000313" key="1">
    <source>
        <dbReference type="EMBL" id="QDV33184.1"/>
    </source>
</evidence>
<dbReference type="Proteomes" id="UP000317835">
    <property type="component" value="Chromosome"/>
</dbReference>
<reference evidence="1 2" key="1">
    <citation type="submission" date="2019-02" db="EMBL/GenBank/DDBJ databases">
        <title>Deep-cultivation of Planctomycetes and their phenomic and genomic characterization uncovers novel biology.</title>
        <authorList>
            <person name="Wiegand S."/>
            <person name="Jogler M."/>
            <person name="Boedeker C."/>
            <person name="Pinto D."/>
            <person name="Vollmers J."/>
            <person name="Rivas-Marin E."/>
            <person name="Kohn T."/>
            <person name="Peeters S.H."/>
            <person name="Heuer A."/>
            <person name="Rast P."/>
            <person name="Oberbeckmann S."/>
            <person name="Bunk B."/>
            <person name="Jeske O."/>
            <person name="Meyerdierks A."/>
            <person name="Storesund J.E."/>
            <person name="Kallscheuer N."/>
            <person name="Luecker S."/>
            <person name="Lage O.M."/>
            <person name="Pohl T."/>
            <person name="Merkel B.J."/>
            <person name="Hornburger P."/>
            <person name="Mueller R.-W."/>
            <person name="Bruemmer F."/>
            <person name="Labrenz M."/>
            <person name="Spormann A.M."/>
            <person name="Op den Camp H."/>
            <person name="Overmann J."/>
            <person name="Amann R."/>
            <person name="Jetten M.S.M."/>
            <person name="Mascher T."/>
            <person name="Medema M.H."/>
            <person name="Devos D.P."/>
            <person name="Kaster A.-K."/>
            <person name="Ovreas L."/>
            <person name="Rohde M."/>
            <person name="Galperin M.Y."/>
            <person name="Jogler C."/>
        </authorList>
    </citation>
    <scope>NUCLEOTIDE SEQUENCE [LARGE SCALE GENOMIC DNA]</scope>
    <source>
        <strain evidence="1 2">ElP</strain>
    </source>
</reference>
<gene>
    <name evidence="1" type="ORF">ElP_10260</name>
</gene>
<keyword evidence="2" id="KW-1185">Reference proteome</keyword>
<dbReference type="EMBL" id="CP036426">
    <property type="protein sequence ID" value="QDV33184.1"/>
    <property type="molecule type" value="Genomic_DNA"/>
</dbReference>
<organism evidence="1 2">
    <name type="scientific">Tautonia plasticadhaerens</name>
    <dbReference type="NCBI Taxonomy" id="2527974"/>
    <lineage>
        <taxon>Bacteria</taxon>
        <taxon>Pseudomonadati</taxon>
        <taxon>Planctomycetota</taxon>
        <taxon>Planctomycetia</taxon>
        <taxon>Isosphaerales</taxon>
        <taxon>Isosphaeraceae</taxon>
        <taxon>Tautonia</taxon>
    </lineage>
</organism>
<protein>
    <submittedName>
        <fullName evidence="1">Uncharacterized protein</fullName>
    </submittedName>
</protein>
<name>A0A518GX63_9BACT</name>
<accession>A0A518GX63</accession>
<evidence type="ECO:0000313" key="2">
    <source>
        <dbReference type="Proteomes" id="UP000317835"/>
    </source>
</evidence>
<dbReference type="KEGG" id="tpla:ElP_10260"/>
<dbReference type="AlphaFoldDB" id="A0A518GX63"/>
<sequence length="48" mass="5494">MPFYVPLGIRGLVLHLGGLTTRRFGALVYWVRTRRRPELAPVLVSRDS</sequence>
<proteinExistence type="predicted"/>